<dbReference type="PANTHER" id="PTHR48081:SF33">
    <property type="entry name" value="KYNURENINE FORMAMIDASE"/>
    <property type="match status" value="1"/>
</dbReference>
<gene>
    <name evidence="5" type="ORF">FHP25_17345</name>
</gene>
<name>A0A5C8PK51_9HYPH</name>
<dbReference type="InterPro" id="IPR049492">
    <property type="entry name" value="BD-FAE-like_dom"/>
</dbReference>
<reference evidence="5 6" key="1">
    <citation type="submission" date="2019-06" db="EMBL/GenBank/DDBJ databases">
        <title>New taxonomy in bacterial strain CC-CFT640, isolated from vineyard.</title>
        <authorList>
            <person name="Lin S.-Y."/>
            <person name="Tsai C.-F."/>
            <person name="Young C.-C."/>
        </authorList>
    </citation>
    <scope>NUCLEOTIDE SEQUENCE [LARGE SCALE GENOMIC DNA]</scope>
    <source>
        <strain evidence="5 6">CC-CFT640</strain>
    </source>
</reference>
<dbReference type="AlphaFoldDB" id="A0A5C8PK51"/>
<dbReference type="GO" id="GO:0016787">
    <property type="term" value="F:hydrolase activity"/>
    <property type="evidence" value="ECO:0007669"/>
    <property type="project" value="UniProtKB-KW"/>
</dbReference>
<dbReference type="SUPFAM" id="SSF53474">
    <property type="entry name" value="alpha/beta-Hydrolases"/>
    <property type="match status" value="1"/>
</dbReference>
<keyword evidence="2 5" id="KW-0378">Hydrolase</keyword>
<dbReference type="InterPro" id="IPR029058">
    <property type="entry name" value="AB_hydrolase_fold"/>
</dbReference>
<keyword evidence="3" id="KW-0732">Signal</keyword>
<dbReference type="Pfam" id="PF20434">
    <property type="entry name" value="BD-FAE"/>
    <property type="match status" value="1"/>
</dbReference>
<feature type="domain" description="BD-FAE-like" evidence="4">
    <location>
        <begin position="73"/>
        <end position="178"/>
    </location>
</feature>
<sequence>MQSLPATIASHLRRNIIAVLGLALLAGPQGAAAQGGLGVALEDDGGSGGPIALPPGARVMRDVAYGSDPAQRMDVYLPAQPQRAPVIFMVHGGGWAVGDKAAASVVANKVAHWLPAGFVLISANYRLLPRADPLGQSDDVAAALAAAQARVPSWGGDPARFILMGHSSGAHLVTLLAADPSIAARRGVVPWRGTIALDSAALDVVELMKSPHHPLYDRAFGADPDGWRRASPIHRLAMPPSPILLVCSSMRANACPQARAFAAKVTGLGGRADVLPVALRHGEINKALGLPGSYTESVDAFVRRLANL</sequence>
<dbReference type="PROSITE" id="PS01173">
    <property type="entry name" value="LIPASE_GDXG_HIS"/>
    <property type="match status" value="1"/>
</dbReference>
<dbReference type="InterPro" id="IPR050300">
    <property type="entry name" value="GDXG_lipolytic_enzyme"/>
</dbReference>
<dbReference type="OrthoDB" id="9771666at2"/>
<evidence type="ECO:0000259" key="4">
    <source>
        <dbReference type="Pfam" id="PF20434"/>
    </source>
</evidence>
<comment type="similarity">
    <text evidence="1">Belongs to the 'GDXG' lipolytic enzyme family.</text>
</comment>
<dbReference type="PANTHER" id="PTHR48081">
    <property type="entry name" value="AB HYDROLASE SUPERFAMILY PROTEIN C4A8.06C"/>
    <property type="match status" value="1"/>
</dbReference>
<dbReference type="Gene3D" id="3.40.50.1820">
    <property type="entry name" value="alpha/beta hydrolase"/>
    <property type="match status" value="1"/>
</dbReference>
<dbReference type="RefSeq" id="WP_147848218.1">
    <property type="nucleotide sequence ID" value="NZ_VDUZ01000019.1"/>
</dbReference>
<proteinExistence type="inferred from homology"/>
<evidence type="ECO:0000256" key="1">
    <source>
        <dbReference type="ARBA" id="ARBA00010515"/>
    </source>
</evidence>
<accession>A0A5C8PK51</accession>
<evidence type="ECO:0000256" key="2">
    <source>
        <dbReference type="ARBA" id="ARBA00022801"/>
    </source>
</evidence>
<evidence type="ECO:0000313" key="5">
    <source>
        <dbReference type="EMBL" id="TXL74255.1"/>
    </source>
</evidence>
<dbReference type="InterPro" id="IPR002168">
    <property type="entry name" value="Lipase_GDXG_HIS_AS"/>
</dbReference>
<dbReference type="Proteomes" id="UP000321638">
    <property type="component" value="Unassembled WGS sequence"/>
</dbReference>
<feature type="signal peptide" evidence="3">
    <location>
        <begin position="1"/>
        <end position="33"/>
    </location>
</feature>
<comment type="caution">
    <text evidence="5">The sequence shown here is derived from an EMBL/GenBank/DDBJ whole genome shotgun (WGS) entry which is preliminary data.</text>
</comment>
<evidence type="ECO:0000313" key="6">
    <source>
        <dbReference type="Proteomes" id="UP000321638"/>
    </source>
</evidence>
<keyword evidence="6" id="KW-1185">Reference proteome</keyword>
<feature type="chain" id="PRO_5022663034" evidence="3">
    <location>
        <begin position="34"/>
        <end position="308"/>
    </location>
</feature>
<evidence type="ECO:0000256" key="3">
    <source>
        <dbReference type="SAM" id="SignalP"/>
    </source>
</evidence>
<protein>
    <submittedName>
        <fullName evidence="5">Alpha/beta hydrolase</fullName>
    </submittedName>
</protein>
<organism evidence="5 6">
    <name type="scientific">Vineibacter terrae</name>
    <dbReference type="NCBI Taxonomy" id="2586908"/>
    <lineage>
        <taxon>Bacteria</taxon>
        <taxon>Pseudomonadati</taxon>
        <taxon>Pseudomonadota</taxon>
        <taxon>Alphaproteobacteria</taxon>
        <taxon>Hyphomicrobiales</taxon>
        <taxon>Vineibacter</taxon>
    </lineage>
</organism>
<dbReference type="EMBL" id="VDUZ01000019">
    <property type="protein sequence ID" value="TXL74255.1"/>
    <property type="molecule type" value="Genomic_DNA"/>
</dbReference>